<protein>
    <submittedName>
        <fullName evidence="2">Uncharacterized protein</fullName>
    </submittedName>
</protein>
<organism evidence="2 3">
    <name type="scientific">Algoriphagus halophytocola</name>
    <dbReference type="NCBI Taxonomy" id="2991499"/>
    <lineage>
        <taxon>Bacteria</taxon>
        <taxon>Pseudomonadati</taxon>
        <taxon>Bacteroidota</taxon>
        <taxon>Cytophagia</taxon>
        <taxon>Cytophagales</taxon>
        <taxon>Cyclobacteriaceae</taxon>
        <taxon>Algoriphagus</taxon>
    </lineage>
</organism>
<feature type="transmembrane region" description="Helical" evidence="1">
    <location>
        <begin position="7"/>
        <end position="27"/>
    </location>
</feature>
<dbReference type="EMBL" id="CP110226">
    <property type="protein sequence ID" value="UZD21882.1"/>
    <property type="molecule type" value="Genomic_DNA"/>
</dbReference>
<evidence type="ECO:0000313" key="3">
    <source>
        <dbReference type="Proteomes" id="UP001163156"/>
    </source>
</evidence>
<reference evidence="2" key="1">
    <citation type="submission" date="2022-10" db="EMBL/GenBank/DDBJ databases">
        <title>Algoriphagus sp. a novel bacteria isolate from halophytes salicornia europaea.</title>
        <authorList>
            <person name="Peng Y."/>
            <person name="Jiang L."/>
            <person name="Lee J."/>
        </authorList>
    </citation>
    <scope>NUCLEOTIDE SEQUENCE</scope>
    <source>
        <strain evidence="2">TR-M5</strain>
    </source>
</reference>
<sequence>MKKSSAILLLVCFAMYHFGYYAFYFSYEHVLEQQWESQVYSGEFNEQAEQLMKIPLSMPYMANQEEFQITNTPFEKDGQSYRAIKQRYQNDTLQLIVVPDVERKVLKNTVQKWISTLTDEENPTENKGSTVVKFFVKDYMQPQKFLFEPFISQPISNSNSWLDNLYLDPELGLISPPPQFS</sequence>
<name>A0ABY6MDN4_9BACT</name>
<keyword evidence="1" id="KW-0472">Membrane</keyword>
<dbReference type="Proteomes" id="UP001163156">
    <property type="component" value="Chromosome"/>
</dbReference>
<accession>A0ABY6MDN4</accession>
<proteinExistence type="predicted"/>
<gene>
    <name evidence="2" type="ORF">OM944_14540</name>
</gene>
<keyword evidence="1" id="KW-1133">Transmembrane helix</keyword>
<evidence type="ECO:0000256" key="1">
    <source>
        <dbReference type="SAM" id="Phobius"/>
    </source>
</evidence>
<keyword evidence="3" id="KW-1185">Reference proteome</keyword>
<keyword evidence="1" id="KW-0812">Transmembrane</keyword>
<evidence type="ECO:0000313" key="2">
    <source>
        <dbReference type="EMBL" id="UZD21882.1"/>
    </source>
</evidence>
<dbReference type="RefSeq" id="WP_264808348.1">
    <property type="nucleotide sequence ID" value="NZ_CP110226.1"/>
</dbReference>